<comment type="caution">
    <text evidence="1">The sequence shown here is derived from an EMBL/GenBank/DDBJ whole genome shotgun (WGS) entry which is preliminary data.</text>
</comment>
<organism evidence="1">
    <name type="scientific">marine sediment metagenome</name>
    <dbReference type="NCBI Taxonomy" id="412755"/>
    <lineage>
        <taxon>unclassified sequences</taxon>
        <taxon>metagenomes</taxon>
        <taxon>ecological metagenomes</taxon>
    </lineage>
</organism>
<proteinExistence type="predicted"/>
<reference evidence="1" key="1">
    <citation type="journal article" date="2015" name="Nature">
        <title>Complex archaea that bridge the gap between prokaryotes and eukaryotes.</title>
        <authorList>
            <person name="Spang A."/>
            <person name="Saw J.H."/>
            <person name="Jorgensen S.L."/>
            <person name="Zaremba-Niedzwiedzka K."/>
            <person name="Martijn J."/>
            <person name="Lind A.E."/>
            <person name="van Eijk R."/>
            <person name="Schleper C."/>
            <person name="Guy L."/>
            <person name="Ettema T.J."/>
        </authorList>
    </citation>
    <scope>NUCLEOTIDE SEQUENCE</scope>
</reference>
<protein>
    <recommendedName>
        <fullName evidence="2">YopX protein domain-containing protein</fullName>
    </recommendedName>
</protein>
<dbReference type="AlphaFoldDB" id="A0A0F9DXE9"/>
<dbReference type="SUPFAM" id="SSF159006">
    <property type="entry name" value="YopX-like"/>
    <property type="match status" value="1"/>
</dbReference>
<evidence type="ECO:0008006" key="2">
    <source>
        <dbReference type="Google" id="ProtNLM"/>
    </source>
</evidence>
<evidence type="ECO:0000313" key="1">
    <source>
        <dbReference type="EMBL" id="KKL22341.1"/>
    </source>
</evidence>
<dbReference type="EMBL" id="LAZR01037389">
    <property type="protein sequence ID" value="KKL22341.1"/>
    <property type="molecule type" value="Genomic_DNA"/>
</dbReference>
<name>A0A0F9DXE9_9ZZZZ</name>
<gene>
    <name evidence="1" type="ORF">LCGC14_2436420</name>
</gene>
<accession>A0A0F9DXE9</accession>
<sequence length="91" mass="10818">MKNEWIKAKSREIKFRAWDNKNKKWIGKNPLEYLCVSGDVVVLVESKCLELNNQLILQTNNVKEMCKREIYYRNLISDLQVEIKNLTNDQS</sequence>